<dbReference type="Proteomes" id="UP000019277">
    <property type="component" value="Unassembled WGS sequence"/>
</dbReference>
<evidence type="ECO:0000313" key="2">
    <source>
        <dbReference type="EMBL" id="EWC62210.1"/>
    </source>
</evidence>
<reference evidence="2 3" key="1">
    <citation type="journal article" date="2014" name="Genome Announc.">
        <title>Draft Genome Sequence of the Antitrypanosomally Active Sponge-Associated Bacterium Actinokineospora sp. Strain EG49.</title>
        <authorList>
            <person name="Harjes J."/>
            <person name="Ryu T."/>
            <person name="Abdelmohsen U.R."/>
            <person name="Moitinho-Silva L."/>
            <person name="Horn H."/>
            <person name="Ravasi T."/>
            <person name="Hentschel U."/>
        </authorList>
    </citation>
    <scope>NUCLEOTIDE SEQUENCE [LARGE SCALE GENOMIC DNA]</scope>
    <source>
        <strain evidence="2 3">EG49</strain>
    </source>
</reference>
<dbReference type="EMBL" id="AYXG01000084">
    <property type="protein sequence ID" value="EWC62210.1"/>
    <property type="molecule type" value="Genomic_DNA"/>
</dbReference>
<gene>
    <name evidence="2" type="ORF">UO65_2459</name>
</gene>
<comment type="caution">
    <text evidence="2">The sequence shown here is derived from an EMBL/GenBank/DDBJ whole genome shotgun (WGS) entry which is preliminary data.</text>
</comment>
<dbReference type="AlphaFoldDB" id="W7IMV8"/>
<dbReference type="STRING" id="909613.UO65_2459"/>
<name>W7IMV8_9PSEU</name>
<keyword evidence="3" id="KW-1185">Reference proteome</keyword>
<organism evidence="2 3">
    <name type="scientific">Actinokineospora spheciospongiae</name>
    <dbReference type="NCBI Taxonomy" id="909613"/>
    <lineage>
        <taxon>Bacteria</taxon>
        <taxon>Bacillati</taxon>
        <taxon>Actinomycetota</taxon>
        <taxon>Actinomycetes</taxon>
        <taxon>Pseudonocardiales</taxon>
        <taxon>Pseudonocardiaceae</taxon>
        <taxon>Actinokineospora</taxon>
    </lineage>
</organism>
<evidence type="ECO:0000256" key="1">
    <source>
        <dbReference type="SAM" id="MobiDB-lite"/>
    </source>
</evidence>
<feature type="region of interest" description="Disordered" evidence="1">
    <location>
        <begin position="15"/>
        <end position="38"/>
    </location>
</feature>
<accession>W7IMV8</accession>
<protein>
    <submittedName>
        <fullName evidence="2">Uncharacterized protein</fullName>
    </submittedName>
</protein>
<evidence type="ECO:0000313" key="3">
    <source>
        <dbReference type="Proteomes" id="UP000019277"/>
    </source>
</evidence>
<sequence length="38" mass="4227">MDAWLVTDRSNRYGHPAVPDRARRTGAVSRAMGVRSGR</sequence>
<proteinExistence type="predicted"/>